<evidence type="ECO:0000256" key="5">
    <source>
        <dbReference type="ARBA" id="ARBA00023274"/>
    </source>
</evidence>
<dbReference type="InterPro" id="IPR000597">
    <property type="entry name" value="Ribosomal_uL3"/>
</dbReference>
<feature type="region of interest" description="Disordered" evidence="6">
    <location>
        <begin position="123"/>
        <end position="142"/>
    </location>
</feature>
<dbReference type="InterPro" id="IPR009000">
    <property type="entry name" value="Transl_B-barrel_sf"/>
</dbReference>
<keyword evidence="5" id="KW-0687">Ribonucleoprotein</keyword>
<dbReference type="EMBL" id="UINC01001439">
    <property type="protein sequence ID" value="SUZ80729.1"/>
    <property type="molecule type" value="Genomic_DNA"/>
</dbReference>
<dbReference type="AlphaFoldDB" id="A0A381QQB9"/>
<dbReference type="Gene3D" id="2.40.30.10">
    <property type="entry name" value="Translation factors"/>
    <property type="match status" value="1"/>
</dbReference>
<reference evidence="7" key="1">
    <citation type="submission" date="2018-05" db="EMBL/GenBank/DDBJ databases">
        <authorList>
            <person name="Lanie J.A."/>
            <person name="Ng W.-L."/>
            <person name="Kazmierczak K.M."/>
            <person name="Andrzejewski T.M."/>
            <person name="Davidsen T.M."/>
            <person name="Wayne K.J."/>
            <person name="Tettelin H."/>
            <person name="Glass J.I."/>
            <person name="Rusch D."/>
            <person name="Podicherti R."/>
            <person name="Tsui H.-C.T."/>
            <person name="Winkler M.E."/>
        </authorList>
    </citation>
    <scope>NUCLEOTIDE SEQUENCE</scope>
</reference>
<accession>A0A381QQB9</accession>
<evidence type="ECO:0000256" key="2">
    <source>
        <dbReference type="ARBA" id="ARBA00022730"/>
    </source>
</evidence>
<evidence type="ECO:0008006" key="8">
    <source>
        <dbReference type="Google" id="ProtNLM"/>
    </source>
</evidence>
<dbReference type="FunFam" id="3.30.160.810:FF:000001">
    <property type="entry name" value="50S ribosomal protein L3"/>
    <property type="match status" value="1"/>
</dbReference>
<dbReference type="NCBIfam" id="TIGR03625">
    <property type="entry name" value="L3_bact"/>
    <property type="match status" value="1"/>
</dbReference>
<dbReference type="InterPro" id="IPR019927">
    <property type="entry name" value="Ribosomal_uL3_bac/org-type"/>
</dbReference>
<name>A0A381QQB9_9ZZZZ</name>
<dbReference type="Gene3D" id="3.30.160.810">
    <property type="match status" value="1"/>
</dbReference>
<dbReference type="FunFam" id="2.40.30.10:FF:000004">
    <property type="entry name" value="50S ribosomal protein L3"/>
    <property type="match status" value="1"/>
</dbReference>
<gene>
    <name evidence="7" type="ORF">METZ01_LOCUS33583</name>
</gene>
<dbReference type="Pfam" id="PF00297">
    <property type="entry name" value="Ribosomal_L3"/>
    <property type="match status" value="1"/>
</dbReference>
<evidence type="ECO:0000256" key="3">
    <source>
        <dbReference type="ARBA" id="ARBA00022884"/>
    </source>
</evidence>
<evidence type="ECO:0000256" key="6">
    <source>
        <dbReference type="SAM" id="MobiDB-lite"/>
    </source>
</evidence>
<organism evidence="7">
    <name type="scientific">marine metagenome</name>
    <dbReference type="NCBI Taxonomy" id="408172"/>
    <lineage>
        <taxon>unclassified sequences</taxon>
        <taxon>metagenomes</taxon>
        <taxon>ecological metagenomes</taxon>
    </lineage>
</organism>
<dbReference type="GO" id="GO:0003735">
    <property type="term" value="F:structural constituent of ribosome"/>
    <property type="evidence" value="ECO:0007669"/>
    <property type="project" value="InterPro"/>
</dbReference>
<protein>
    <recommendedName>
        <fullName evidence="8">50S ribosomal protein L3</fullName>
    </recommendedName>
</protein>
<dbReference type="SUPFAM" id="SSF50447">
    <property type="entry name" value="Translation proteins"/>
    <property type="match status" value="1"/>
</dbReference>
<dbReference type="GO" id="GO:0019843">
    <property type="term" value="F:rRNA binding"/>
    <property type="evidence" value="ECO:0007669"/>
    <property type="project" value="UniProtKB-KW"/>
</dbReference>
<keyword evidence="4" id="KW-0689">Ribosomal protein</keyword>
<evidence type="ECO:0000256" key="1">
    <source>
        <dbReference type="ARBA" id="ARBA00006540"/>
    </source>
</evidence>
<sequence length="195" mass="20635">MTRIFSDEGAAVSVTVVEAGPCPVLQIKSTETDGYAAVQLGFGAQKDKRANKSEKGHAAKAGVEVAPRVVREFELSKGDEYELGQAITVDVFEAGDSVKVTGTTKGKGFQGVVKRYGFAGRPASHGHPMSRIPGSIGPGTDPSRVIKGKKLPGRMGGVRATLPNVKVVRVDLERNLLFIKGGVPGSRNSYLMIQK</sequence>
<keyword evidence="2" id="KW-0699">rRNA-binding</keyword>
<dbReference type="GO" id="GO:0006412">
    <property type="term" value="P:translation"/>
    <property type="evidence" value="ECO:0007669"/>
    <property type="project" value="InterPro"/>
</dbReference>
<evidence type="ECO:0000313" key="7">
    <source>
        <dbReference type="EMBL" id="SUZ80729.1"/>
    </source>
</evidence>
<dbReference type="PANTHER" id="PTHR11229:SF16">
    <property type="entry name" value="LARGE RIBOSOMAL SUBUNIT PROTEIN UL3C"/>
    <property type="match status" value="1"/>
</dbReference>
<proteinExistence type="inferred from homology"/>
<comment type="similarity">
    <text evidence="1">Belongs to the universal ribosomal protein uL3 family.</text>
</comment>
<dbReference type="PANTHER" id="PTHR11229">
    <property type="entry name" value="50S RIBOSOMAL PROTEIN L3"/>
    <property type="match status" value="1"/>
</dbReference>
<dbReference type="GO" id="GO:0022625">
    <property type="term" value="C:cytosolic large ribosomal subunit"/>
    <property type="evidence" value="ECO:0007669"/>
    <property type="project" value="TreeGrafter"/>
</dbReference>
<keyword evidence="3" id="KW-0694">RNA-binding</keyword>
<evidence type="ECO:0000256" key="4">
    <source>
        <dbReference type="ARBA" id="ARBA00022980"/>
    </source>
</evidence>